<organism evidence="4 5">
    <name type="scientific">Enterococcus columbae DSM 7374 = ATCC 51263</name>
    <dbReference type="NCBI Taxonomy" id="1121865"/>
    <lineage>
        <taxon>Bacteria</taxon>
        <taxon>Bacillati</taxon>
        <taxon>Bacillota</taxon>
        <taxon>Bacilli</taxon>
        <taxon>Lactobacillales</taxon>
        <taxon>Enterococcaceae</taxon>
        <taxon>Enterococcus</taxon>
    </lineage>
</organism>
<feature type="compositionally biased region" description="Basic and acidic residues" evidence="1">
    <location>
        <begin position="168"/>
        <end position="183"/>
    </location>
</feature>
<feature type="chain" id="PRO_5010183018" description="DUF5648 domain-containing protein" evidence="2">
    <location>
        <begin position="24"/>
        <end position="915"/>
    </location>
</feature>
<sequence length="915" mass="100874">MRGKKLFLVAALGLFGIPTIAHADAIHRLYNPNTGDHLMTVDQNEYQLLNKLGWKYEGVIGDSAKSGTAVYRLYNPHSGEHFFTQSAVEQQQLTRIGWKMEGVAFYFQDKGGQAVYRLYNPNTKKADGHFFTSSVSEKNYLVSIGWKDEGVAFYQAPAKTQETQPTEPAKEEPTPSKGEDTTVPKDNGGTVTSPTSPSTGDSGSSTPTSPSTGDSGSSTPTTPSTEDNGGTTPTSPSTGDSGSSTPTSPSTGDSGSSTPTSPSAGDNGSSTPTTPSTGDNGSSTPTSPSTGDSGSSTPTSPSAGDNGSSTPTNPSPSTGDNGGTTPTSPSAGDNGSSTPTSPSAGDNGSSTPTTPSAGDNGSSTPTTPSDKTVPVVYLDPFTNEEIDIKKDENGVDLPSSVSADTNFSKWNITIEGYKYSSYYIENPTTDKKIVKLYYRKIIPIKVQLVDFKTGQELKTVDTQIGRGDSLNYLSQAEKSNIFGEYHVVLDNISNRDFYRMINDSSVEYKVYVKLDEQKGKIVIHYMDAQDNNKEVRTIDELTGYIDDLIPAYNLCPRGYSLVNDIYSTSQIQREGITDYYFSVVPTIQKIKIKYYAVTTPDQDITGMQPTLERTVDFDMSDNYYLAYMNYLTDEDRKIYGNYTAVGNGSEPFDWHKNEYSTKMIRVPKITFNFLDTEGTELKDPVVLSWLYQGGYGYYDLSEYVPEGYTFLNPEDIYYHITSNEDVVKDIYCKPIIGGTIRQKLIDLDMNSISTFGEDITYKAGETIPQVSETADTFVVTNQSPIYAPANDTVFLVKKDQLLRHVQSIDFNAIFDEITERLNINLQYDATKYTDNKHNIVFPSLQKVDSNYYINGNDVANDFMEGFYLTVYSRVYSYFYSRIKPQLTSDSKVSYFYNIRLDKAWGVCFEIYYRID</sequence>
<dbReference type="Proteomes" id="UP000014113">
    <property type="component" value="Unassembled WGS sequence"/>
</dbReference>
<feature type="region of interest" description="Disordered" evidence="1">
    <location>
        <begin position="157"/>
        <end position="374"/>
    </location>
</feature>
<name>S1N3L6_9ENTE</name>
<keyword evidence="5" id="KW-1185">Reference proteome</keyword>
<dbReference type="PATRIC" id="fig|1121865.5.peg.1875"/>
<dbReference type="EMBL" id="ASWJ01000009">
    <property type="protein sequence ID" value="EOW80203.1"/>
    <property type="molecule type" value="Genomic_DNA"/>
</dbReference>
<feature type="compositionally biased region" description="Low complexity" evidence="1">
    <location>
        <begin position="188"/>
        <end position="319"/>
    </location>
</feature>
<evidence type="ECO:0000259" key="3">
    <source>
        <dbReference type="Pfam" id="PF18885"/>
    </source>
</evidence>
<evidence type="ECO:0000256" key="2">
    <source>
        <dbReference type="SAM" id="SignalP"/>
    </source>
</evidence>
<accession>S1N3L6</accession>
<gene>
    <name evidence="4" type="ORF">I568_01903</name>
</gene>
<evidence type="ECO:0000313" key="4">
    <source>
        <dbReference type="EMBL" id="EOW80203.1"/>
    </source>
</evidence>
<keyword evidence="2" id="KW-0732">Signal</keyword>
<proteinExistence type="predicted"/>
<protein>
    <recommendedName>
        <fullName evidence="3">DUF5648 domain-containing protein</fullName>
    </recommendedName>
</protein>
<dbReference type="AlphaFoldDB" id="S1N3L6"/>
<feature type="signal peptide" evidence="2">
    <location>
        <begin position="1"/>
        <end position="23"/>
    </location>
</feature>
<reference evidence="4 5" key="1">
    <citation type="submission" date="2013-03" db="EMBL/GenBank/DDBJ databases">
        <title>The Genome Sequence of Enterococcus columbae ATCC_51263 (PacBio/Illumina hybrid assembly).</title>
        <authorList>
            <consortium name="The Broad Institute Genomics Platform"/>
            <consortium name="The Broad Institute Genome Sequencing Center for Infectious Disease"/>
            <person name="Earl A."/>
            <person name="Russ C."/>
            <person name="Gilmore M."/>
            <person name="Surin D."/>
            <person name="Walker B."/>
            <person name="Young S."/>
            <person name="Zeng Q."/>
            <person name="Gargeya S."/>
            <person name="Fitzgerald M."/>
            <person name="Haas B."/>
            <person name="Abouelleil A."/>
            <person name="Allen A.W."/>
            <person name="Alvarado L."/>
            <person name="Arachchi H.M."/>
            <person name="Berlin A.M."/>
            <person name="Chapman S.B."/>
            <person name="Gainer-Dewar J."/>
            <person name="Goldberg J."/>
            <person name="Griggs A."/>
            <person name="Gujja S."/>
            <person name="Hansen M."/>
            <person name="Howarth C."/>
            <person name="Imamovic A."/>
            <person name="Ireland A."/>
            <person name="Larimer J."/>
            <person name="McCowan C."/>
            <person name="Murphy C."/>
            <person name="Pearson M."/>
            <person name="Poon T.W."/>
            <person name="Priest M."/>
            <person name="Roberts A."/>
            <person name="Saif S."/>
            <person name="Shea T."/>
            <person name="Sisk P."/>
            <person name="Sykes S."/>
            <person name="Wortman J."/>
            <person name="Nusbaum C."/>
            <person name="Birren B."/>
        </authorList>
    </citation>
    <scope>NUCLEOTIDE SEQUENCE [LARGE SCALE GENOMIC DNA]</scope>
    <source>
        <strain evidence="4 5">ATCC 51263</strain>
    </source>
</reference>
<evidence type="ECO:0000256" key="1">
    <source>
        <dbReference type="SAM" id="MobiDB-lite"/>
    </source>
</evidence>
<feature type="compositionally biased region" description="Polar residues" evidence="1">
    <location>
        <begin position="323"/>
        <end position="370"/>
    </location>
</feature>
<dbReference type="InterPro" id="IPR043708">
    <property type="entry name" value="DUF5648"/>
</dbReference>
<feature type="domain" description="DUF5648" evidence="3">
    <location>
        <begin position="26"/>
        <end position="155"/>
    </location>
</feature>
<dbReference type="RefSeq" id="WP_016252521.1">
    <property type="nucleotide sequence ID" value="NZ_JXKI01000026.1"/>
</dbReference>
<dbReference type="Pfam" id="PF18885">
    <property type="entry name" value="DUF5648"/>
    <property type="match status" value="1"/>
</dbReference>
<evidence type="ECO:0000313" key="5">
    <source>
        <dbReference type="Proteomes" id="UP000014113"/>
    </source>
</evidence>
<comment type="caution">
    <text evidence="4">The sequence shown here is derived from an EMBL/GenBank/DDBJ whole genome shotgun (WGS) entry which is preliminary data.</text>
</comment>